<proteinExistence type="inferred from homology"/>
<protein>
    <submittedName>
        <fullName evidence="2">3-oxoacyl-ACP reductase</fullName>
    </submittedName>
</protein>
<dbReference type="InterPro" id="IPR036291">
    <property type="entry name" value="NAD(P)-bd_dom_sf"/>
</dbReference>
<dbReference type="Pfam" id="PF13561">
    <property type="entry name" value="adh_short_C2"/>
    <property type="match status" value="1"/>
</dbReference>
<name>A0A2W5DBT2_9PSED</name>
<comment type="similarity">
    <text evidence="1">Belongs to the short-chain dehydrogenases/reductases (SDR) family.</text>
</comment>
<dbReference type="EMBL" id="QFOH01000004">
    <property type="protein sequence ID" value="PZP25840.1"/>
    <property type="molecule type" value="Genomic_DNA"/>
</dbReference>
<dbReference type="PRINTS" id="PR00081">
    <property type="entry name" value="GDHRDH"/>
</dbReference>
<sequence>MNLGLNGRRALVLGASRGLGAAIAASLAAEGVQVFAAARSPEGVDAWRAELPDEQAARIVALQVDLADLASVQGLANLLIEGGGVDILVNNGGGPPAGAARDQLAAAWESSFRSMASHLFELTARLLPAMAEKGWGRVITVGSSGIQQPIPNLALSNGIRTAVLGWSKTLASEVAAQGITVNMVLPGRIHTDRVDQLDAGAAQRQGKSVEEIAAASRAGIPAGRYGRPEEFANVVTFLASEAASYVTGSTLRVDGGLIRSN</sequence>
<dbReference type="PANTHER" id="PTHR42879:SF6">
    <property type="entry name" value="NADPH-DEPENDENT REDUCTASE BACG"/>
    <property type="match status" value="1"/>
</dbReference>
<dbReference type="PANTHER" id="PTHR42879">
    <property type="entry name" value="3-OXOACYL-(ACYL-CARRIER-PROTEIN) REDUCTASE"/>
    <property type="match status" value="1"/>
</dbReference>
<gene>
    <name evidence="2" type="ORF">DI599_04290</name>
</gene>
<dbReference type="InterPro" id="IPR002347">
    <property type="entry name" value="SDR_fam"/>
</dbReference>
<dbReference type="Proteomes" id="UP000249198">
    <property type="component" value="Unassembled WGS sequence"/>
</dbReference>
<organism evidence="2 3">
    <name type="scientific">Pseudomonas kuykendallii</name>
    <dbReference type="NCBI Taxonomy" id="1007099"/>
    <lineage>
        <taxon>Bacteria</taxon>
        <taxon>Pseudomonadati</taxon>
        <taxon>Pseudomonadota</taxon>
        <taxon>Gammaproteobacteria</taxon>
        <taxon>Pseudomonadales</taxon>
        <taxon>Pseudomonadaceae</taxon>
        <taxon>Pseudomonas</taxon>
    </lineage>
</organism>
<dbReference type="InterPro" id="IPR050259">
    <property type="entry name" value="SDR"/>
</dbReference>
<comment type="caution">
    <text evidence="2">The sequence shown here is derived from an EMBL/GenBank/DDBJ whole genome shotgun (WGS) entry which is preliminary data.</text>
</comment>
<evidence type="ECO:0000313" key="3">
    <source>
        <dbReference type="Proteomes" id="UP000249198"/>
    </source>
</evidence>
<evidence type="ECO:0000313" key="2">
    <source>
        <dbReference type="EMBL" id="PZP25840.1"/>
    </source>
</evidence>
<dbReference type="RefSeq" id="WP_273229509.1">
    <property type="nucleotide sequence ID" value="NZ_QFOH01000004.1"/>
</dbReference>
<accession>A0A2W5DBT2</accession>
<dbReference type="AlphaFoldDB" id="A0A2W5DBT2"/>
<dbReference type="Gene3D" id="3.40.50.720">
    <property type="entry name" value="NAD(P)-binding Rossmann-like Domain"/>
    <property type="match status" value="1"/>
</dbReference>
<evidence type="ECO:0000256" key="1">
    <source>
        <dbReference type="ARBA" id="ARBA00006484"/>
    </source>
</evidence>
<dbReference type="SUPFAM" id="SSF51735">
    <property type="entry name" value="NAD(P)-binding Rossmann-fold domains"/>
    <property type="match status" value="1"/>
</dbReference>
<reference evidence="2 3" key="1">
    <citation type="submission" date="2017-08" db="EMBL/GenBank/DDBJ databases">
        <title>Infants hospitalized years apart are colonized by the same room-sourced microbial strains.</title>
        <authorList>
            <person name="Brooks B."/>
            <person name="Olm M.R."/>
            <person name="Firek B.A."/>
            <person name="Baker R."/>
            <person name="Thomas B.C."/>
            <person name="Morowitz M.J."/>
            <person name="Banfield J.F."/>
        </authorList>
    </citation>
    <scope>NUCLEOTIDE SEQUENCE [LARGE SCALE GENOMIC DNA]</scope>
    <source>
        <strain evidence="2">S2_009_000_R2_77</strain>
    </source>
</reference>